<proteinExistence type="predicted"/>
<feature type="transmembrane region" description="Helical" evidence="1">
    <location>
        <begin position="384"/>
        <end position="403"/>
    </location>
</feature>
<dbReference type="RefSeq" id="WP_382377983.1">
    <property type="nucleotide sequence ID" value="NZ_JBHRZI010000029.1"/>
</dbReference>
<evidence type="ECO:0008006" key="5">
    <source>
        <dbReference type="Google" id="ProtNLM"/>
    </source>
</evidence>
<comment type="caution">
    <text evidence="3">The sequence shown here is derived from an EMBL/GenBank/DDBJ whole genome shotgun (WGS) entry which is preliminary data.</text>
</comment>
<name>A0ABV8C338_9PSEU</name>
<keyword evidence="2" id="KW-0732">Signal</keyword>
<dbReference type="InterPro" id="IPR013783">
    <property type="entry name" value="Ig-like_fold"/>
</dbReference>
<keyword evidence="1" id="KW-0812">Transmembrane</keyword>
<evidence type="ECO:0000256" key="1">
    <source>
        <dbReference type="SAM" id="Phobius"/>
    </source>
</evidence>
<keyword evidence="1" id="KW-0472">Membrane</keyword>
<accession>A0ABV8C338</accession>
<protein>
    <recommendedName>
        <fullName evidence="5">SD-repeat containing protein B domain-containing protein</fullName>
    </recommendedName>
</protein>
<dbReference type="Gene3D" id="2.60.40.10">
    <property type="entry name" value="Immunoglobulins"/>
    <property type="match status" value="1"/>
</dbReference>
<dbReference type="Proteomes" id="UP001595690">
    <property type="component" value="Unassembled WGS sequence"/>
</dbReference>
<dbReference type="SUPFAM" id="SSF117074">
    <property type="entry name" value="Hypothetical protein PA1324"/>
    <property type="match status" value="1"/>
</dbReference>
<keyword evidence="4" id="KW-1185">Reference proteome</keyword>
<evidence type="ECO:0000313" key="3">
    <source>
        <dbReference type="EMBL" id="MFC3896447.1"/>
    </source>
</evidence>
<gene>
    <name evidence="3" type="ORF">ACFOWZ_33655</name>
</gene>
<keyword evidence="1" id="KW-1133">Transmembrane helix</keyword>
<organism evidence="3 4">
    <name type="scientific">Lentzea rhizosphaerae</name>
    <dbReference type="NCBI Taxonomy" id="2041025"/>
    <lineage>
        <taxon>Bacteria</taxon>
        <taxon>Bacillati</taxon>
        <taxon>Actinomycetota</taxon>
        <taxon>Actinomycetes</taxon>
        <taxon>Pseudonocardiales</taxon>
        <taxon>Pseudonocardiaceae</taxon>
        <taxon>Lentzea</taxon>
    </lineage>
</organism>
<feature type="signal peptide" evidence="2">
    <location>
        <begin position="1"/>
        <end position="24"/>
    </location>
</feature>
<evidence type="ECO:0000256" key="2">
    <source>
        <dbReference type="SAM" id="SignalP"/>
    </source>
</evidence>
<sequence>MRRLVIGVLVATVASGAWTGSAAAQDGAEVEIFWDRNRDGVRQVDEPPYGMASFQVSKPANLAYRLQTNGQGKATLEPGRWTVTFDDERFGVTTAASAVVDPAEAGRGKHVIGVYGASICGTAWLDENADGERQDGEPRIGGQRMFRDYAGVVGTTVEVATGDDGSYCFLDVPTGDFQVQSGDRLGIDQTTWGVADWRSENPDERQTSKFDVRDGKSKVLSVEDPAAEITGFDTAFVTTEGRDAQALDITVVNPDGSTVPRDLRVGERVKIVGRYRVTGPAYDSYAGTLHLPEGMRIVENEGTPGEVDYNRAVRARFPDRRPPGQEERIVAIAVVEKPFVHSEVSLWTGESAFGLSRDANSGNDNYRVLIRALPADPGPDGRRWNLLAAFIVAAVLVVAFVAWRRRAVK</sequence>
<reference evidence="4" key="1">
    <citation type="journal article" date="2019" name="Int. J. Syst. Evol. Microbiol.">
        <title>The Global Catalogue of Microorganisms (GCM) 10K type strain sequencing project: providing services to taxonomists for standard genome sequencing and annotation.</title>
        <authorList>
            <consortium name="The Broad Institute Genomics Platform"/>
            <consortium name="The Broad Institute Genome Sequencing Center for Infectious Disease"/>
            <person name="Wu L."/>
            <person name="Ma J."/>
        </authorList>
    </citation>
    <scope>NUCLEOTIDE SEQUENCE [LARGE SCALE GENOMIC DNA]</scope>
    <source>
        <strain evidence="4">CGMCC 4.7405</strain>
    </source>
</reference>
<dbReference type="EMBL" id="JBHRZI010000029">
    <property type="protein sequence ID" value="MFC3896447.1"/>
    <property type="molecule type" value="Genomic_DNA"/>
</dbReference>
<feature type="chain" id="PRO_5047303217" description="SD-repeat containing protein B domain-containing protein" evidence="2">
    <location>
        <begin position="25"/>
        <end position="409"/>
    </location>
</feature>
<evidence type="ECO:0000313" key="4">
    <source>
        <dbReference type="Proteomes" id="UP001595690"/>
    </source>
</evidence>